<dbReference type="EMBL" id="JADEZV010000006">
    <property type="protein sequence ID" value="MBE9391730.1"/>
    <property type="molecule type" value="Genomic_DNA"/>
</dbReference>
<evidence type="ECO:0000259" key="1">
    <source>
        <dbReference type="SMART" id="SM00418"/>
    </source>
</evidence>
<dbReference type="InterPro" id="IPR036390">
    <property type="entry name" value="WH_DNA-bd_sf"/>
</dbReference>
<dbReference type="CDD" id="cd00090">
    <property type="entry name" value="HTH_ARSR"/>
    <property type="match status" value="1"/>
</dbReference>
<dbReference type="Gene3D" id="1.10.10.10">
    <property type="entry name" value="Winged helix-like DNA-binding domain superfamily/Winged helix DNA-binding domain"/>
    <property type="match status" value="1"/>
</dbReference>
<name>A0A843AJX6_9CREN</name>
<dbReference type="Proteomes" id="UP000652307">
    <property type="component" value="Unassembled WGS sequence"/>
</dbReference>
<dbReference type="OMA" id="VINNIWE"/>
<protein>
    <submittedName>
        <fullName evidence="2">ArsR family transcriptional regulator</fullName>
    </submittedName>
</protein>
<organism evidence="2 3">
    <name type="scientific">Fervidicoccus fontis</name>
    <dbReference type="NCBI Taxonomy" id="683846"/>
    <lineage>
        <taxon>Archaea</taxon>
        <taxon>Thermoproteota</taxon>
        <taxon>Thermoprotei</taxon>
        <taxon>Fervidicoccales</taxon>
        <taxon>Fervidicoccaceae</taxon>
        <taxon>Fervidicoccus</taxon>
    </lineage>
</organism>
<feature type="domain" description="HTH arsR-type" evidence="1">
    <location>
        <begin position="30"/>
        <end position="114"/>
    </location>
</feature>
<dbReference type="GO" id="GO:0003700">
    <property type="term" value="F:DNA-binding transcription factor activity"/>
    <property type="evidence" value="ECO:0007669"/>
    <property type="project" value="InterPro"/>
</dbReference>
<dbReference type="InterPro" id="IPR036388">
    <property type="entry name" value="WH-like_DNA-bd_sf"/>
</dbReference>
<accession>A0A843AJX6</accession>
<dbReference type="InterPro" id="IPR011991">
    <property type="entry name" value="ArsR-like_HTH"/>
</dbReference>
<dbReference type="RefSeq" id="WP_014557490.1">
    <property type="nucleotide sequence ID" value="NZ_JADEZV010000006.1"/>
</dbReference>
<evidence type="ECO:0000313" key="3">
    <source>
        <dbReference type="Proteomes" id="UP000652307"/>
    </source>
</evidence>
<proteinExistence type="predicted"/>
<dbReference type="AlphaFoldDB" id="A0A843AJX6"/>
<comment type="caution">
    <text evidence="2">The sequence shown here is derived from an EMBL/GenBank/DDBJ whole genome shotgun (WGS) entry which is preliminary data.</text>
</comment>
<gene>
    <name evidence="2" type="ORF">IOK49_06590</name>
</gene>
<sequence>MTSDELKEEEIKLPSGKELTLYELVKFCYDFSETDLMILFKIIDKKTTIEELSNDLKLSKATISRSLTNLLNLGFVVRNREIENYGVGRPKYTYYSSKEIIESKLRKDMDKCAKIIRDFIGKILESKELKLY</sequence>
<dbReference type="InterPro" id="IPR001845">
    <property type="entry name" value="HTH_ArsR_DNA-bd_dom"/>
</dbReference>
<reference evidence="2" key="1">
    <citation type="submission" date="2020-10" db="EMBL/GenBank/DDBJ databases">
        <title>Fervidococcus fontis strain 3639Fd - the first crenarchaeon capable of growth on lipids.</title>
        <authorList>
            <person name="Kochetkova T.V."/>
            <person name="Elcheninov A.G."/>
            <person name="Toschakov S.V."/>
            <person name="Kublanov I.V."/>
        </authorList>
    </citation>
    <scope>NUCLEOTIDE SEQUENCE</scope>
    <source>
        <strain evidence="2">3639Fd</strain>
    </source>
</reference>
<dbReference type="SMART" id="SM00418">
    <property type="entry name" value="HTH_ARSR"/>
    <property type="match status" value="1"/>
</dbReference>
<dbReference type="GeneID" id="12449421"/>
<evidence type="ECO:0000313" key="2">
    <source>
        <dbReference type="EMBL" id="MBE9391730.1"/>
    </source>
</evidence>
<dbReference type="Pfam" id="PF01022">
    <property type="entry name" value="HTH_5"/>
    <property type="match status" value="1"/>
</dbReference>
<dbReference type="SUPFAM" id="SSF46785">
    <property type="entry name" value="Winged helix' DNA-binding domain"/>
    <property type="match status" value="1"/>
</dbReference>